<dbReference type="EMBL" id="JABFTQ010000002">
    <property type="protein sequence ID" value="MCE8046143.1"/>
    <property type="molecule type" value="Genomic_DNA"/>
</dbReference>
<dbReference type="InterPro" id="IPR006059">
    <property type="entry name" value="SBP"/>
</dbReference>
<dbReference type="InterPro" id="IPR050490">
    <property type="entry name" value="Bact_solute-bd_prot1"/>
</dbReference>
<sequence>MYKKTLLSTLVVAGAASLSHAQAADLTISCGAVGAELQLCQQGVRAWEEKTGHSVDVVSTPNSSTERLSLYQQILSANSTDIDIMQIDVVWPGLLANHLLDLREVLGDDAGEGHFSAIVENNTIDGRLVAMPWFTDAGVLYYRADLLEQYGFEAPETWEELTEIAREIQNAEREAGNSRMHGFVFQGRAYEGLTCNALEWVASHGGGTIVDSDGEITINNPQAAAALDLAASWIGDISPNGVLNYTEEEARGVFQGGNAVFMRNWPYAWALAQSEGSEVRGKVGVTQLPSSGDGSTAATLGGWNLAVSRYSENPELAADLVAFLAGEEEQKRRAIEGAYNPTLDALYQDDEVLEAVPFFGELYETFVNAVARPSAPTGDAYGRVSNAFFSATHDVLSGSRSGEQAMSDLDNELARLKRRNW</sequence>
<evidence type="ECO:0000256" key="3">
    <source>
        <dbReference type="ARBA" id="ARBA00022448"/>
    </source>
</evidence>
<accession>A0ABS9B1T0</accession>
<feature type="signal peptide" evidence="5">
    <location>
        <begin position="1"/>
        <end position="23"/>
    </location>
</feature>
<dbReference type="Proteomes" id="UP001320154">
    <property type="component" value="Unassembled WGS sequence"/>
</dbReference>
<dbReference type="Gene3D" id="3.40.190.10">
    <property type="entry name" value="Periplasmic binding protein-like II"/>
    <property type="match status" value="2"/>
</dbReference>
<dbReference type="CDD" id="cd14750">
    <property type="entry name" value="PBP2_TMBP"/>
    <property type="match status" value="1"/>
</dbReference>
<evidence type="ECO:0000256" key="2">
    <source>
        <dbReference type="ARBA" id="ARBA00008520"/>
    </source>
</evidence>
<comment type="similarity">
    <text evidence="2">Belongs to the bacterial solute-binding protein 1 family.</text>
</comment>
<keyword evidence="3" id="KW-0813">Transport</keyword>
<keyword evidence="4 5" id="KW-0732">Signal</keyword>
<evidence type="ECO:0000256" key="5">
    <source>
        <dbReference type="SAM" id="SignalP"/>
    </source>
</evidence>
<dbReference type="Pfam" id="PF01547">
    <property type="entry name" value="SBP_bac_1"/>
    <property type="match status" value="1"/>
</dbReference>
<evidence type="ECO:0000313" key="6">
    <source>
        <dbReference type="EMBL" id="MCE8046143.1"/>
    </source>
</evidence>
<evidence type="ECO:0000256" key="1">
    <source>
        <dbReference type="ARBA" id="ARBA00004418"/>
    </source>
</evidence>
<organism evidence="6 7">
    <name type="scientific">Billgrantia desiderata</name>
    <dbReference type="NCBI Taxonomy" id="52021"/>
    <lineage>
        <taxon>Bacteria</taxon>
        <taxon>Pseudomonadati</taxon>
        <taxon>Pseudomonadota</taxon>
        <taxon>Gammaproteobacteria</taxon>
        <taxon>Oceanospirillales</taxon>
        <taxon>Halomonadaceae</taxon>
        <taxon>Billgrantia</taxon>
    </lineage>
</organism>
<feature type="chain" id="PRO_5045325725" evidence="5">
    <location>
        <begin position="24"/>
        <end position="421"/>
    </location>
</feature>
<comment type="subcellular location">
    <subcellularLocation>
        <location evidence="1">Periplasm</location>
    </subcellularLocation>
</comment>
<reference evidence="6 7" key="1">
    <citation type="journal article" date="2021" name="Front. Microbiol.">
        <title>Aerobic Denitrification and Heterotrophic Sulfur Oxidation in the Genus Halomonas Revealed by Six Novel Species Characterizations and Genome-Based Analysis.</title>
        <authorList>
            <person name="Wang L."/>
            <person name="Shao Z."/>
        </authorList>
    </citation>
    <scope>NUCLEOTIDE SEQUENCE [LARGE SCALE GENOMIC DNA]</scope>
    <source>
        <strain evidence="6 7">MCCC 1A05748</strain>
    </source>
</reference>
<name>A0ABS9B1T0_9GAMM</name>
<proteinExistence type="inferred from homology"/>
<dbReference type="PANTHER" id="PTHR43649:SF34">
    <property type="entry name" value="ABC TRANSPORTER PERIPLASMIC-BINDING PROTEIN YCJN-RELATED"/>
    <property type="match status" value="1"/>
</dbReference>
<evidence type="ECO:0000256" key="4">
    <source>
        <dbReference type="ARBA" id="ARBA00022729"/>
    </source>
</evidence>
<keyword evidence="7" id="KW-1185">Reference proteome</keyword>
<evidence type="ECO:0000313" key="7">
    <source>
        <dbReference type="Proteomes" id="UP001320154"/>
    </source>
</evidence>
<protein>
    <submittedName>
        <fullName evidence="6">ABC transporter substrate-binding protein</fullName>
    </submittedName>
</protein>
<dbReference type="SUPFAM" id="SSF53850">
    <property type="entry name" value="Periplasmic binding protein-like II"/>
    <property type="match status" value="1"/>
</dbReference>
<dbReference type="RefSeq" id="WP_234250068.1">
    <property type="nucleotide sequence ID" value="NZ_JABFTQ010000002.1"/>
</dbReference>
<gene>
    <name evidence="6" type="ORF">HOP60_05270</name>
</gene>
<dbReference type="PANTHER" id="PTHR43649">
    <property type="entry name" value="ARABINOSE-BINDING PROTEIN-RELATED"/>
    <property type="match status" value="1"/>
</dbReference>
<comment type="caution">
    <text evidence="6">The sequence shown here is derived from an EMBL/GenBank/DDBJ whole genome shotgun (WGS) entry which is preliminary data.</text>
</comment>